<gene>
    <name evidence="1" type="ORF">K2U94_11085</name>
</gene>
<dbReference type="SUPFAM" id="SSF53335">
    <property type="entry name" value="S-adenosyl-L-methionine-dependent methyltransferases"/>
    <property type="match status" value="1"/>
</dbReference>
<dbReference type="Proteomes" id="UP001139104">
    <property type="component" value="Unassembled WGS sequence"/>
</dbReference>
<organism evidence="1 2">
    <name type="scientific">Candidatus Rhodoblastus alkanivorans</name>
    <dbReference type="NCBI Taxonomy" id="2954117"/>
    <lineage>
        <taxon>Bacteria</taxon>
        <taxon>Pseudomonadati</taxon>
        <taxon>Pseudomonadota</taxon>
        <taxon>Alphaproteobacteria</taxon>
        <taxon>Hyphomicrobiales</taxon>
        <taxon>Rhodoblastaceae</taxon>
        <taxon>Rhodoblastus</taxon>
    </lineage>
</organism>
<dbReference type="Pfam" id="PF13489">
    <property type="entry name" value="Methyltransf_23"/>
    <property type="match status" value="1"/>
</dbReference>
<dbReference type="EMBL" id="JAIVFP010000001">
    <property type="protein sequence ID" value="MCI4683305.1"/>
    <property type="molecule type" value="Genomic_DNA"/>
</dbReference>
<accession>A0ABS9Z6K5</accession>
<sequence length="247" mass="26733">MTSDVPRNAIVAAFDAAAETYDSATPVQREVARALVSRAASLLTGPPRSILDLGAGAGHVIGFARTQWPEVELTALDAAPAMLRRLRAKFPGVTTIARDARQLEDLPRYDLILSSMMLHWLDDPRAALIAWRAHLAPGGLLCVAAPVEGSLREWRELTRAAGMEDAVWAFPPQDFAEGLGAEIHLSDFSASYPDARAFLRALKDAGAQKHRPGVKPAPASAMRRILTKANRNFNVTYRIGFIALGDS</sequence>
<dbReference type="GO" id="GO:0032259">
    <property type="term" value="P:methylation"/>
    <property type="evidence" value="ECO:0007669"/>
    <property type="project" value="UniProtKB-KW"/>
</dbReference>
<evidence type="ECO:0000313" key="1">
    <source>
        <dbReference type="EMBL" id="MCI4683305.1"/>
    </source>
</evidence>
<dbReference type="PANTHER" id="PTHR43861">
    <property type="entry name" value="TRANS-ACONITATE 2-METHYLTRANSFERASE-RELATED"/>
    <property type="match status" value="1"/>
</dbReference>
<name>A0ABS9Z6K5_9HYPH</name>
<comment type="caution">
    <text evidence="1">The sequence shown here is derived from an EMBL/GenBank/DDBJ whole genome shotgun (WGS) entry which is preliminary data.</text>
</comment>
<proteinExistence type="predicted"/>
<dbReference type="GO" id="GO:0008168">
    <property type="term" value="F:methyltransferase activity"/>
    <property type="evidence" value="ECO:0007669"/>
    <property type="project" value="UniProtKB-KW"/>
</dbReference>
<keyword evidence="1" id="KW-0489">Methyltransferase</keyword>
<dbReference type="CDD" id="cd02440">
    <property type="entry name" value="AdoMet_MTases"/>
    <property type="match status" value="1"/>
</dbReference>
<dbReference type="Gene3D" id="3.40.50.150">
    <property type="entry name" value="Vaccinia Virus protein VP39"/>
    <property type="match status" value="1"/>
</dbReference>
<protein>
    <submittedName>
        <fullName evidence="1">Methyltransferase domain-containing protein</fullName>
    </submittedName>
</protein>
<evidence type="ECO:0000313" key="2">
    <source>
        <dbReference type="Proteomes" id="UP001139104"/>
    </source>
</evidence>
<keyword evidence="1" id="KW-0808">Transferase</keyword>
<dbReference type="InterPro" id="IPR029063">
    <property type="entry name" value="SAM-dependent_MTases_sf"/>
</dbReference>
<dbReference type="PANTHER" id="PTHR43861:SF1">
    <property type="entry name" value="TRANS-ACONITATE 2-METHYLTRANSFERASE"/>
    <property type="match status" value="1"/>
</dbReference>
<keyword evidence="2" id="KW-1185">Reference proteome</keyword>
<reference evidence="1" key="1">
    <citation type="journal article" date="2022" name="ISME J.">
        <title>Identification of active gaseous-alkane degraders at natural gas seeps.</title>
        <authorList>
            <person name="Farhan Ul Haque M."/>
            <person name="Hernandez M."/>
            <person name="Crombie A.T."/>
            <person name="Murrell J.C."/>
        </authorList>
    </citation>
    <scope>NUCLEOTIDE SEQUENCE</scope>
    <source>
        <strain evidence="1">PC2</strain>
    </source>
</reference>
<dbReference type="RefSeq" id="WP_243067266.1">
    <property type="nucleotide sequence ID" value="NZ_JAIVFK010000025.1"/>
</dbReference>